<dbReference type="EMBL" id="AZDA01000003">
    <property type="protein sequence ID" value="KRK40888.1"/>
    <property type="molecule type" value="Genomic_DNA"/>
</dbReference>
<organism evidence="3 4">
    <name type="scientific">Loigolactobacillus bifermentans DSM 20003</name>
    <dbReference type="NCBI Taxonomy" id="1423726"/>
    <lineage>
        <taxon>Bacteria</taxon>
        <taxon>Bacillati</taxon>
        <taxon>Bacillota</taxon>
        <taxon>Bacilli</taxon>
        <taxon>Lactobacillales</taxon>
        <taxon>Lactobacillaceae</taxon>
        <taxon>Loigolactobacillus</taxon>
    </lineage>
</organism>
<feature type="domain" description="Tail spike" evidence="2">
    <location>
        <begin position="160"/>
        <end position="360"/>
    </location>
</feature>
<dbReference type="Gene3D" id="2.60.120.260">
    <property type="entry name" value="Galactose-binding domain-like"/>
    <property type="match status" value="1"/>
</dbReference>
<dbReference type="OrthoDB" id="4387735at2"/>
<proteinExistence type="predicted"/>
<dbReference type="Proteomes" id="UP000051461">
    <property type="component" value="Unassembled WGS sequence"/>
</dbReference>
<accession>A0A0R1H3X0</accession>
<keyword evidence="4" id="KW-1185">Reference proteome</keyword>
<reference evidence="3 4" key="1">
    <citation type="journal article" date="2015" name="Genome Announc.">
        <title>Expanding the biotechnology potential of lactobacilli through comparative genomics of 213 strains and associated genera.</title>
        <authorList>
            <person name="Sun Z."/>
            <person name="Harris H.M."/>
            <person name="McCann A."/>
            <person name="Guo C."/>
            <person name="Argimon S."/>
            <person name="Zhang W."/>
            <person name="Yang X."/>
            <person name="Jeffery I.B."/>
            <person name="Cooney J.C."/>
            <person name="Kagawa T.F."/>
            <person name="Liu W."/>
            <person name="Song Y."/>
            <person name="Salvetti E."/>
            <person name="Wrobel A."/>
            <person name="Rasinkangas P."/>
            <person name="Parkhill J."/>
            <person name="Rea M.C."/>
            <person name="O'Sullivan O."/>
            <person name="Ritari J."/>
            <person name="Douillard F.P."/>
            <person name="Paul Ross R."/>
            <person name="Yang R."/>
            <person name="Briner A.E."/>
            <person name="Felis G.E."/>
            <person name="de Vos W.M."/>
            <person name="Barrangou R."/>
            <person name="Klaenhammer T.R."/>
            <person name="Caufield P.W."/>
            <person name="Cui Y."/>
            <person name="Zhang H."/>
            <person name="O'Toole P.W."/>
        </authorList>
    </citation>
    <scope>NUCLEOTIDE SEQUENCE [LARGE SCALE GENOMIC DNA]</scope>
    <source>
        <strain evidence="3 4">DSM 20003</strain>
    </source>
</reference>
<feature type="coiled-coil region" evidence="1">
    <location>
        <begin position="495"/>
        <end position="522"/>
    </location>
</feature>
<dbReference type="Pfam" id="PF06605">
    <property type="entry name" value="Prophage_tail"/>
    <property type="match status" value="1"/>
</dbReference>
<keyword evidence="1" id="KW-0175">Coiled coil</keyword>
<comment type="caution">
    <text evidence="3">The sequence shown here is derived from an EMBL/GenBank/DDBJ whole genome shotgun (WGS) entry which is preliminary data.</text>
</comment>
<evidence type="ECO:0000259" key="2">
    <source>
        <dbReference type="Pfam" id="PF06605"/>
    </source>
</evidence>
<dbReference type="InterPro" id="IPR007119">
    <property type="entry name" value="Phage_tail_spike_N"/>
</dbReference>
<protein>
    <submittedName>
        <fullName evidence="3">Phage protein</fullName>
    </submittedName>
</protein>
<dbReference type="InterPro" id="IPR010572">
    <property type="entry name" value="Tail_dom"/>
</dbReference>
<evidence type="ECO:0000256" key="1">
    <source>
        <dbReference type="SAM" id="Coils"/>
    </source>
</evidence>
<sequence length="1340" mass="144617">MSTPILYEEGTTDFWNMGLGPLSDATTTTVTEERNGEFVLDMTYPIDGVRATALKEKRIIVADAGHKLTHQQFDITDVKSNLTMITVHAEHVSYRLSRYPLLPSVSGTGDANELIKQWRNAIVVDNNFTADSDIGSTNSINWTIDKVTSARLALGGVDGSLLDVFGGEYRFDNEHVSLLNHRGSVVNTLLAYGRNITDFNQETAIDSTYTSIYPYATQSSTDSTAAKIITLPEYFVDGAYVDKYPQRRVAVIDLSSKFDEKNPVTVDGLRAAAQDYIKANNVGVPTVTTKISFVDLSKSANYADVAPLEQVDLCDEVPFWFSKQNINTTAKVSRVIWNVLNDSYDSIELGDLPATLSDSIKTIATTSASNVAQKTTLTFLQGANGIDGNFYTDGTTEPPVANKIGDRWYQKDGNDITMYIWDGTTWVRTASTKDAGLIGKQIKAATADLPKLKSDIEASLSASNLAVANAGFANDAADQAKSAAASAKSDAAGALAEATKSFNDAQNAISNATKAMDAAEQNHTTVTGLVTKVDDITGTIQTLATTQSVDKLAGTVTTVQNLAQFASDGLKLKADSSTVSSLDGRVTKLSGQLDIQADKIAATVTASDVTGMLGNYATQSWSQGQISAAKNEISASVETVQTQVNNSAVGTNLYTDTKSFGNLASWCKSSSWTKTANTYKKLDVVQTTYDWDGLSQYVQVKKGDILTYSVYAKYISGTGTSGIYWTLNGLTEGSYSTAEVDSGVTNVALTDSWQRVSGTTVATSDGYLRPRLERTNGNTNTMQIAGIKVEKGSKATDWSLAPEDQATIDWTKAQLDIKDNQITAQISDVKDGLTTKFTTLQQTLSGVQATANNAVTQGQLTLLSDQFTSTITGVKNDLNNMQIGGTNLIPNSSTPQVLIRPDQSPDYPAWVNTVVYRGLKNNETYTFSALVTAETADKSAERWGIRIFQLNGNHEAMKTNFDANTGKRQSVTFITPDDEISYDVYIYSGGVGVDYTPSDLKIVTTVSDYKLEQGNKATDWSPAPEDQATVADVSSQITQLQSDINLRVKTGDVVSQFNIDAGQALIQSNKLYLDTSTVVFSGKAFIPTAVIKDLSVDTFKGQTINGNTINVININGASIVSQSITADKLAANAIQVGLQNFSSTMKITPTSLTINNGAHDVFQLNQTGIHVWDPTNNKETGWIHSNTIVGHDNLFGLTFDLSHDAHFMSWAYRDDPNGTYTQKFSWLDTTAANAIGGTQGFHFSNDVNFEKGISITSAYQQLQFGTQNFNNINYPYLGSVKGTAGIAYGTSAIYVISGTTVYNLTDFIKSVNTLTKVGHLAIPTAIRSDGTVSNYTDFTF</sequence>
<name>A0A0R1H3X0_9LACO</name>
<dbReference type="PATRIC" id="fig|1423726.3.peg.2749"/>
<dbReference type="STRING" id="1423726.FC07_GL002641"/>
<evidence type="ECO:0000313" key="4">
    <source>
        <dbReference type="Proteomes" id="UP000051461"/>
    </source>
</evidence>
<evidence type="ECO:0000313" key="3">
    <source>
        <dbReference type="EMBL" id="KRK40888.1"/>
    </source>
</evidence>
<dbReference type="NCBIfam" id="TIGR01665">
    <property type="entry name" value="put_anti_recept"/>
    <property type="match status" value="1"/>
</dbReference>
<gene>
    <name evidence="3" type="ORF">FC07_GL002641</name>
</gene>
<dbReference type="RefSeq" id="WP_057903321.1">
    <property type="nucleotide sequence ID" value="NZ_AZDA01000003.1"/>
</dbReference>